<dbReference type="Pfam" id="PF00400">
    <property type="entry name" value="WD40"/>
    <property type="match status" value="2"/>
</dbReference>
<name>A0A8H6BEX9_DEKBR</name>
<keyword evidence="2" id="KW-0698">rRNA processing</keyword>
<evidence type="ECO:0000256" key="7">
    <source>
        <dbReference type="SAM" id="Coils"/>
    </source>
</evidence>
<keyword evidence="5" id="KW-0539">Nucleus</keyword>
<protein>
    <submittedName>
        <fullName evidence="9">Uncharacterized protein</fullName>
    </submittedName>
</protein>
<feature type="coiled-coil region" evidence="7">
    <location>
        <begin position="596"/>
        <end position="623"/>
    </location>
</feature>
<keyword evidence="4" id="KW-0677">Repeat</keyword>
<dbReference type="AlphaFoldDB" id="A0A8H6BEX9"/>
<dbReference type="InterPro" id="IPR015943">
    <property type="entry name" value="WD40/YVTN_repeat-like_dom_sf"/>
</dbReference>
<dbReference type="PANTHER" id="PTHR18359">
    <property type="entry name" value="WD-REPEAT PROTEIN-RELATED"/>
    <property type="match status" value="1"/>
</dbReference>
<dbReference type="PANTHER" id="PTHR18359:SF0">
    <property type="entry name" value="U3 SMALL NUCLEOLAR RNA-ASSOCIATED PROTEIN 18 HOMOLOG"/>
    <property type="match status" value="1"/>
</dbReference>
<sequence>MEHKSEEVPTEGTVSVKEKREIESIPEPSEEEKRLEKLVFGDKEGFENNLRKVDNLFDEEREEDAGGQNLYVSDSESEDEYLSGIQNKDETFLNDKDGENKEEGDGVADDMSKLRDDQLFLDDENDEDADNESKMDVDNESDNETSDSDSYMDSDSDSSTTSDAWTDSDDEKITISVASHKRLRKLRVNEEEDKMKGKQYCKRLRAQFERIFPRPEWADRYESDNDESKRQQTDSEDEDYGDEVGSSARTTTVSGSSNSLLDFLRTNQTYKLKNENLRLLSPGKIDIVRLTDANIKKISHSAVQALCFHHTHPLLLTGGYDRTLRVFHIDGQRNNLVTSIHLRNSPVQSASFGIGDTTEIFAGGRRRYMYKWNVNAGVVEKITRLYGHEQTQRSFENFKLSPDGRYIGLIGSSGWVNMLSSTTGQWIRGFKIEGTLIDFDFSQNSTKSNAKNKPFLVAINTAGEIWEFEVESGKTIARWTDDTGVGITKVALGGYNGNNRWIAVGSKSGIVNIYDRFKNNKLLGVVESLVTSISGITFNADGQLLCVASRAKKDALRLVHIPTCKVYKNWPTSGTPLGKVTSVCFSPNSEMLATGNEAGKLSLENLKQEAKKAAADVVQLLKRAKTYRIVILIIGRPGSGKSTFASLLEDELNNMFKTGKCTYDFSSNLATLETGKRSLPLNDAHTRVLPIHMEELQKEIDEQIDKSDFEPITYVKPHNIDESVIIGRGMLSTAISTFAAPGNEENHTFAKRITMDGFHLPRSVLHKAKNSEFMVKRRGSEFTFDSGLVVRLVQKLVSTCERCNLTKEGVTLNSKNPLWVFKNPPLPELSIPDFDHEKKDPTPGGTIVNSDVRVVILEGLYLMYKGGLWKQIPNIVKENHDKVHVWKVKTNNPELVRERTAERHVKAGVCKTLEDGRARYDMNDNINGNLVDDESRDEFIEKVINN</sequence>
<proteinExistence type="inferred from homology"/>
<dbReference type="Gene3D" id="2.130.10.10">
    <property type="entry name" value="YVTN repeat-like/Quinoprotein amine dehydrogenase"/>
    <property type="match status" value="1"/>
</dbReference>
<dbReference type="GO" id="GO:0034388">
    <property type="term" value="C:Pwp2p-containing subcomplex of 90S preribosome"/>
    <property type="evidence" value="ECO:0007669"/>
    <property type="project" value="TreeGrafter"/>
</dbReference>
<dbReference type="EMBL" id="JABCYN010000026">
    <property type="protein sequence ID" value="KAF6010546.1"/>
    <property type="molecule type" value="Genomic_DNA"/>
</dbReference>
<dbReference type="Proteomes" id="UP000568158">
    <property type="component" value="Unassembled WGS sequence"/>
</dbReference>
<feature type="region of interest" description="Disordered" evidence="8">
    <location>
        <begin position="57"/>
        <end position="178"/>
    </location>
</feature>
<feature type="compositionally biased region" description="Acidic residues" evidence="8">
    <location>
        <begin position="138"/>
        <end position="156"/>
    </location>
</feature>
<evidence type="ECO:0000256" key="1">
    <source>
        <dbReference type="ARBA" id="ARBA00004604"/>
    </source>
</evidence>
<comment type="caution">
    <text evidence="9">The sequence shown here is derived from an EMBL/GenBank/DDBJ whole genome shotgun (WGS) entry which is preliminary data.</text>
</comment>
<evidence type="ECO:0000256" key="3">
    <source>
        <dbReference type="ARBA" id="ARBA00022574"/>
    </source>
</evidence>
<feature type="compositionally biased region" description="Basic and acidic residues" evidence="8">
    <location>
        <begin position="219"/>
        <end position="233"/>
    </location>
</feature>
<feature type="compositionally biased region" description="Acidic residues" evidence="8">
    <location>
        <begin position="119"/>
        <end position="130"/>
    </location>
</feature>
<feature type="region of interest" description="Disordered" evidence="8">
    <location>
        <begin position="219"/>
        <end position="255"/>
    </location>
</feature>
<evidence type="ECO:0000256" key="2">
    <source>
        <dbReference type="ARBA" id="ARBA00022552"/>
    </source>
</evidence>
<evidence type="ECO:0000256" key="5">
    <source>
        <dbReference type="ARBA" id="ARBA00023242"/>
    </source>
</evidence>
<dbReference type="Gene3D" id="3.40.50.300">
    <property type="entry name" value="P-loop containing nucleotide triphosphate hydrolases"/>
    <property type="match status" value="1"/>
</dbReference>
<evidence type="ECO:0000313" key="9">
    <source>
        <dbReference type="EMBL" id="KAF6010546.1"/>
    </source>
</evidence>
<keyword evidence="3" id="KW-0853">WD repeat</keyword>
<evidence type="ECO:0000256" key="4">
    <source>
        <dbReference type="ARBA" id="ARBA00022737"/>
    </source>
</evidence>
<evidence type="ECO:0000256" key="8">
    <source>
        <dbReference type="SAM" id="MobiDB-lite"/>
    </source>
</evidence>
<feature type="compositionally biased region" description="Basic and acidic residues" evidence="8">
    <location>
        <begin position="87"/>
        <end position="118"/>
    </location>
</feature>
<keyword evidence="7" id="KW-0175">Coiled coil</keyword>
<organism evidence="9 10">
    <name type="scientific">Dekkera bruxellensis</name>
    <name type="common">Brettanomyces custersii</name>
    <dbReference type="NCBI Taxonomy" id="5007"/>
    <lineage>
        <taxon>Eukaryota</taxon>
        <taxon>Fungi</taxon>
        <taxon>Dikarya</taxon>
        <taxon>Ascomycota</taxon>
        <taxon>Saccharomycotina</taxon>
        <taxon>Pichiomycetes</taxon>
        <taxon>Pichiales</taxon>
        <taxon>Pichiaceae</taxon>
        <taxon>Brettanomyces</taxon>
    </lineage>
</organism>
<dbReference type="InterPro" id="IPR045161">
    <property type="entry name" value="Utp18"/>
</dbReference>
<dbReference type="InterPro" id="IPR036322">
    <property type="entry name" value="WD40_repeat_dom_sf"/>
</dbReference>
<feature type="region of interest" description="Disordered" evidence="8">
    <location>
        <begin position="1"/>
        <end position="34"/>
    </location>
</feature>
<dbReference type="SMART" id="SM00320">
    <property type="entry name" value="WD40"/>
    <property type="match status" value="5"/>
</dbReference>
<dbReference type="SUPFAM" id="SSF50978">
    <property type="entry name" value="WD40 repeat-like"/>
    <property type="match status" value="1"/>
</dbReference>
<accession>A0A8H6BEX9</accession>
<evidence type="ECO:0000256" key="6">
    <source>
        <dbReference type="ARBA" id="ARBA00025767"/>
    </source>
</evidence>
<comment type="subcellular location">
    <subcellularLocation>
        <location evidence="1">Nucleus</location>
        <location evidence="1">Nucleolus</location>
    </subcellularLocation>
</comment>
<comment type="similarity">
    <text evidence="6">Belongs to the WD repeat UTP18 family.</text>
</comment>
<dbReference type="GO" id="GO:0032040">
    <property type="term" value="C:small-subunit processome"/>
    <property type="evidence" value="ECO:0007669"/>
    <property type="project" value="TreeGrafter"/>
</dbReference>
<dbReference type="InterPro" id="IPR027417">
    <property type="entry name" value="P-loop_NTPase"/>
</dbReference>
<evidence type="ECO:0000313" key="10">
    <source>
        <dbReference type="Proteomes" id="UP000568158"/>
    </source>
</evidence>
<dbReference type="SUPFAM" id="SSF52540">
    <property type="entry name" value="P-loop containing nucleoside triphosphate hydrolases"/>
    <property type="match status" value="2"/>
</dbReference>
<gene>
    <name evidence="9" type="ORF">HII12_002787</name>
</gene>
<reference evidence="9 10" key="1">
    <citation type="journal article" date="2020" name="Appl. Microbiol. Biotechnol.">
        <title>Targeted gene deletion in Brettanomyces bruxellensis with an expression-free CRISPR-Cas9 system.</title>
        <authorList>
            <person name="Varela C."/>
            <person name="Bartel C."/>
            <person name="Onetto C."/>
            <person name="Borneman A."/>
        </authorList>
    </citation>
    <scope>NUCLEOTIDE SEQUENCE [LARGE SCALE GENOMIC DNA]</scope>
    <source>
        <strain evidence="9 10">AWRI1613</strain>
    </source>
</reference>
<dbReference type="GO" id="GO:0006364">
    <property type="term" value="P:rRNA processing"/>
    <property type="evidence" value="ECO:0007669"/>
    <property type="project" value="UniProtKB-KW"/>
</dbReference>
<dbReference type="InterPro" id="IPR001680">
    <property type="entry name" value="WD40_rpt"/>
</dbReference>